<keyword evidence="4" id="KW-1185">Reference proteome</keyword>
<feature type="region of interest" description="Disordered" evidence="1">
    <location>
        <begin position="1"/>
        <end position="30"/>
    </location>
</feature>
<keyword evidence="2" id="KW-0812">Transmembrane</keyword>
<dbReference type="AlphaFoldDB" id="A0AAV5W773"/>
<keyword evidence="2" id="KW-1133">Transmembrane helix</keyword>
<evidence type="ECO:0000256" key="1">
    <source>
        <dbReference type="SAM" id="MobiDB-lite"/>
    </source>
</evidence>
<feature type="compositionally biased region" description="Acidic residues" evidence="1">
    <location>
        <begin position="1"/>
        <end position="28"/>
    </location>
</feature>
<organism evidence="3 4">
    <name type="scientific">Pristionchus fissidentatus</name>
    <dbReference type="NCBI Taxonomy" id="1538716"/>
    <lineage>
        <taxon>Eukaryota</taxon>
        <taxon>Metazoa</taxon>
        <taxon>Ecdysozoa</taxon>
        <taxon>Nematoda</taxon>
        <taxon>Chromadorea</taxon>
        <taxon>Rhabditida</taxon>
        <taxon>Rhabditina</taxon>
        <taxon>Diplogasteromorpha</taxon>
        <taxon>Diplogasteroidea</taxon>
        <taxon>Neodiplogasteridae</taxon>
        <taxon>Pristionchus</taxon>
    </lineage>
</organism>
<dbReference type="EMBL" id="BTSY01000005">
    <property type="protein sequence ID" value="GMT26485.1"/>
    <property type="molecule type" value="Genomic_DNA"/>
</dbReference>
<feature type="compositionally biased region" description="Basic and acidic residues" evidence="1">
    <location>
        <begin position="472"/>
        <end position="483"/>
    </location>
</feature>
<evidence type="ECO:0000313" key="3">
    <source>
        <dbReference type="EMBL" id="GMT26485.1"/>
    </source>
</evidence>
<name>A0AAV5W773_9BILA</name>
<keyword evidence="2" id="KW-0472">Membrane</keyword>
<feature type="non-terminal residue" evidence="3">
    <location>
        <position position="1"/>
    </location>
</feature>
<comment type="caution">
    <text evidence="3">The sequence shown here is derived from an EMBL/GenBank/DDBJ whole genome shotgun (WGS) entry which is preliminary data.</text>
</comment>
<protein>
    <submittedName>
        <fullName evidence="3">Uncharacterized protein</fullName>
    </submittedName>
</protein>
<feature type="region of interest" description="Disordered" evidence="1">
    <location>
        <begin position="261"/>
        <end position="294"/>
    </location>
</feature>
<evidence type="ECO:0000256" key="2">
    <source>
        <dbReference type="SAM" id="Phobius"/>
    </source>
</evidence>
<sequence length="483" mass="54386">EEEEGEETEEEEEEEDGEVEQIEEEEALSDSAARHYVSAHKVVERFDELADSSDLPPIEQIIASAVATPERMRLFIVLWLVISAVFVVGLERAFAANMNLMTPHGEELHTGLQSRQQLSRIGVAEVREFLHRRSVMRSSGTRPSHRLYAPSTAVYKHERIYRLEEEQEHVAVGAMLIDTHFENASIAKCLPEPTSFQCTYADRPSAKNTMVAAHPVQPPLHVYSLNMTTDRMSIKQNTVEKYLGHSKTLVSKQLQQLRSAPCKPTTSLPCKPAVTKPTKSIRPLRPTKTQPLAPTVSRQAKVAMKPTPRQYSPSVYNNYSVMRVYQDRSLRRDPKPCYLPSKSIYNGSKIAEKKKEESKTTNTAVNRIKKRREQQNVALRKMSKRSIAPPVIYANASALPSNSRALMRKSSFAAGHCDRRAVKELRPLPCISYKEQLPRLAPVPRRSIAGAAPAKKTAKTTSANSSKKSRSPKKEYIRRIPLV</sequence>
<feature type="compositionally biased region" description="Low complexity" evidence="1">
    <location>
        <begin position="451"/>
        <end position="466"/>
    </location>
</feature>
<reference evidence="3" key="1">
    <citation type="submission" date="2023-10" db="EMBL/GenBank/DDBJ databases">
        <title>Genome assembly of Pristionchus species.</title>
        <authorList>
            <person name="Yoshida K."/>
            <person name="Sommer R.J."/>
        </authorList>
    </citation>
    <scope>NUCLEOTIDE SEQUENCE</scope>
    <source>
        <strain evidence="3">RS5133</strain>
    </source>
</reference>
<evidence type="ECO:0000313" key="4">
    <source>
        <dbReference type="Proteomes" id="UP001432322"/>
    </source>
</evidence>
<feature type="transmembrane region" description="Helical" evidence="2">
    <location>
        <begin position="74"/>
        <end position="94"/>
    </location>
</feature>
<gene>
    <name evidence="3" type="ORF">PFISCL1PPCAC_17782</name>
</gene>
<dbReference type="Proteomes" id="UP001432322">
    <property type="component" value="Unassembled WGS sequence"/>
</dbReference>
<proteinExistence type="predicted"/>
<feature type="region of interest" description="Disordered" evidence="1">
    <location>
        <begin position="442"/>
        <end position="483"/>
    </location>
</feature>
<accession>A0AAV5W773</accession>